<organism evidence="1">
    <name type="scientific">Aspergillus niger</name>
    <dbReference type="NCBI Taxonomy" id="5061"/>
    <lineage>
        <taxon>Eukaryota</taxon>
        <taxon>Fungi</taxon>
        <taxon>Dikarya</taxon>
        <taxon>Ascomycota</taxon>
        <taxon>Pezizomycotina</taxon>
        <taxon>Eurotiomycetes</taxon>
        <taxon>Eurotiomycetidae</taxon>
        <taxon>Eurotiales</taxon>
        <taxon>Aspergillaceae</taxon>
        <taxon>Aspergillus</taxon>
        <taxon>Aspergillus subgen. Circumdati</taxon>
    </lineage>
</organism>
<reference evidence="1" key="2">
    <citation type="submission" date="2025-08" db="UniProtKB">
        <authorList>
            <consortium name="RefSeq"/>
        </authorList>
    </citation>
    <scope>IDENTIFICATION</scope>
</reference>
<gene>
    <name evidence="1" type="ORF">An03g05730</name>
</gene>
<accession>A0AAJ8DYI7</accession>
<protein>
    <submittedName>
        <fullName evidence="1">Uncharacterized protein</fullName>
    </submittedName>
</protein>
<dbReference type="RefSeq" id="XP_059600334.1">
    <property type="nucleotide sequence ID" value="XM_059747151.1"/>
</dbReference>
<reference evidence="1" key="1">
    <citation type="submission" date="2025-02" db="EMBL/GenBank/DDBJ databases">
        <authorList>
            <consortium name="NCBI Genome Project"/>
        </authorList>
    </citation>
    <scope>NUCLEOTIDE SEQUENCE</scope>
</reference>
<dbReference type="GeneID" id="84590750"/>
<evidence type="ECO:0000313" key="1">
    <source>
        <dbReference type="RefSeq" id="XP_059600334.1"/>
    </source>
</evidence>
<sequence length="124" mass="13728">MNIRRKHSAIITTEEIVKAVRIYIIAATAVKPTLKGDSKLDMPSKPTIQCLNTIIGLYLSAGLSSLTTPLLIPPQSSASPVLHNILVFHIAPGTGWMAQPWEQQADSHYAWGSMRERKKERVPK</sequence>
<dbReference type="KEGG" id="ang:An03g05730"/>
<name>A0AAJ8DYI7_ASPNG</name>
<proteinExistence type="predicted"/>
<dbReference type="AlphaFoldDB" id="A0AAJ8DYI7"/>
<dbReference type="VEuPathDB" id="FungiDB:An03g05730"/>